<evidence type="ECO:0000256" key="2">
    <source>
        <dbReference type="SAM" id="SignalP"/>
    </source>
</evidence>
<feature type="domain" description="Outer membrane protein beta-barrel" evidence="3">
    <location>
        <begin position="25"/>
        <end position="245"/>
    </location>
</feature>
<dbReference type="Proteomes" id="UP001241603">
    <property type="component" value="Unassembled WGS sequence"/>
</dbReference>
<keyword evidence="5" id="KW-1185">Reference proteome</keyword>
<feature type="signal peptide" evidence="2">
    <location>
        <begin position="1"/>
        <end position="23"/>
    </location>
</feature>
<dbReference type="EMBL" id="JAUSVO010000005">
    <property type="protein sequence ID" value="MDQ0439155.1"/>
    <property type="molecule type" value="Genomic_DNA"/>
</dbReference>
<reference evidence="4 5" key="1">
    <citation type="submission" date="2023-07" db="EMBL/GenBank/DDBJ databases">
        <title>Genomic Encyclopedia of Type Strains, Phase IV (KMG-IV): sequencing the most valuable type-strain genomes for metagenomic binning, comparative biology and taxonomic classification.</title>
        <authorList>
            <person name="Goeker M."/>
        </authorList>
    </citation>
    <scope>NUCLEOTIDE SEQUENCE [LARGE SCALE GENOMIC DNA]</scope>
    <source>
        <strain evidence="4 5">B6-8</strain>
    </source>
</reference>
<evidence type="ECO:0000256" key="1">
    <source>
        <dbReference type="ARBA" id="ARBA00022729"/>
    </source>
</evidence>
<dbReference type="Gene3D" id="2.40.160.20">
    <property type="match status" value="1"/>
</dbReference>
<dbReference type="Pfam" id="PF13505">
    <property type="entry name" value="OMP_b-brl"/>
    <property type="match status" value="1"/>
</dbReference>
<sequence length="246" mass="26197">MSTFNRIILTAGMTAALIGQAAAADLIEPPYVPPVPVATGGWYLRGDIGYKIYNSPDISFVTSTYTDPWNNTSLNDTGVIGLGVGYQFTDYFRADLTADYEFKAGAYGEGYCGGCGGVGHTVETADIDAWTVLANAYIDIGSWGGFTPYIGGGIGAAYVQTSNISYANPNGVTGTWNGDGQWNFAWALMAGASYAVTRNTSIDFNYRYLNLGDAVSGYVPAGGGGTINYDNISANEFRVGLRYKFY</sequence>
<evidence type="ECO:0000313" key="4">
    <source>
        <dbReference type="EMBL" id="MDQ0439155.1"/>
    </source>
</evidence>
<keyword evidence="1 2" id="KW-0732">Signal</keyword>
<evidence type="ECO:0000259" key="3">
    <source>
        <dbReference type="Pfam" id="PF13505"/>
    </source>
</evidence>
<dbReference type="InterPro" id="IPR011250">
    <property type="entry name" value="OMP/PagP_B-barrel"/>
</dbReference>
<gene>
    <name evidence="4" type="ORF">QO014_003556</name>
</gene>
<dbReference type="InterPro" id="IPR027385">
    <property type="entry name" value="Beta-barrel_OMP"/>
</dbReference>
<dbReference type="RefSeq" id="WP_266350054.1">
    <property type="nucleotide sequence ID" value="NZ_JAPKNG010000005.1"/>
</dbReference>
<protein>
    <submittedName>
        <fullName evidence="4">Opacity protein-like surface antigen</fullName>
    </submittedName>
</protein>
<evidence type="ECO:0000313" key="5">
    <source>
        <dbReference type="Proteomes" id="UP001241603"/>
    </source>
</evidence>
<name>A0ABU0HA49_9HYPH</name>
<feature type="chain" id="PRO_5045566440" evidence="2">
    <location>
        <begin position="24"/>
        <end position="246"/>
    </location>
</feature>
<dbReference type="SUPFAM" id="SSF56925">
    <property type="entry name" value="OMPA-like"/>
    <property type="match status" value="1"/>
</dbReference>
<accession>A0ABU0HA49</accession>
<proteinExistence type="predicted"/>
<comment type="caution">
    <text evidence="4">The sequence shown here is derived from an EMBL/GenBank/DDBJ whole genome shotgun (WGS) entry which is preliminary data.</text>
</comment>
<organism evidence="4 5">
    <name type="scientific">Kaistia dalseonensis</name>
    <dbReference type="NCBI Taxonomy" id="410840"/>
    <lineage>
        <taxon>Bacteria</taxon>
        <taxon>Pseudomonadati</taxon>
        <taxon>Pseudomonadota</taxon>
        <taxon>Alphaproteobacteria</taxon>
        <taxon>Hyphomicrobiales</taxon>
        <taxon>Kaistiaceae</taxon>
        <taxon>Kaistia</taxon>
    </lineage>
</organism>